<gene>
    <name evidence="2" type="ORF">Bca52824_014728</name>
</gene>
<evidence type="ECO:0000313" key="3">
    <source>
        <dbReference type="Proteomes" id="UP000886595"/>
    </source>
</evidence>
<name>A0A8X7W2X7_BRACI</name>
<sequence length="104" mass="12125">MQASAPADVSETSLSSLLDDKFLRNLSDVRDVDEALKIVTIDSDPTAAVYQYHEHQPLFLHWWWMHTLRLITIMMRLMKKMMRARAKEEDKGRRAEKSSAVHKV</sequence>
<dbReference type="Proteomes" id="UP000886595">
    <property type="component" value="Unassembled WGS sequence"/>
</dbReference>
<keyword evidence="3" id="KW-1185">Reference proteome</keyword>
<accession>A0A8X7W2X7</accession>
<organism evidence="2 3">
    <name type="scientific">Brassica carinata</name>
    <name type="common">Ethiopian mustard</name>
    <name type="synonym">Abyssinian cabbage</name>
    <dbReference type="NCBI Taxonomy" id="52824"/>
    <lineage>
        <taxon>Eukaryota</taxon>
        <taxon>Viridiplantae</taxon>
        <taxon>Streptophyta</taxon>
        <taxon>Embryophyta</taxon>
        <taxon>Tracheophyta</taxon>
        <taxon>Spermatophyta</taxon>
        <taxon>Magnoliopsida</taxon>
        <taxon>eudicotyledons</taxon>
        <taxon>Gunneridae</taxon>
        <taxon>Pentapetalae</taxon>
        <taxon>rosids</taxon>
        <taxon>malvids</taxon>
        <taxon>Brassicales</taxon>
        <taxon>Brassicaceae</taxon>
        <taxon>Brassiceae</taxon>
        <taxon>Brassica</taxon>
    </lineage>
</organism>
<comment type="caution">
    <text evidence="2">The sequence shown here is derived from an EMBL/GenBank/DDBJ whole genome shotgun (WGS) entry which is preliminary data.</text>
</comment>
<reference evidence="2 3" key="1">
    <citation type="submission" date="2020-02" db="EMBL/GenBank/DDBJ databases">
        <authorList>
            <person name="Ma Q."/>
            <person name="Huang Y."/>
            <person name="Song X."/>
            <person name="Pei D."/>
        </authorList>
    </citation>
    <scope>NUCLEOTIDE SEQUENCE [LARGE SCALE GENOMIC DNA]</scope>
    <source>
        <strain evidence="2">Sxm20200214</strain>
        <tissue evidence="2">Leaf</tissue>
    </source>
</reference>
<dbReference type="EMBL" id="JAAMPC010000003">
    <property type="protein sequence ID" value="KAG2321515.1"/>
    <property type="molecule type" value="Genomic_DNA"/>
</dbReference>
<evidence type="ECO:0000256" key="1">
    <source>
        <dbReference type="SAM" id="MobiDB-lite"/>
    </source>
</evidence>
<proteinExistence type="predicted"/>
<protein>
    <submittedName>
        <fullName evidence="2">Uncharacterized protein</fullName>
    </submittedName>
</protein>
<evidence type="ECO:0000313" key="2">
    <source>
        <dbReference type="EMBL" id="KAG2321515.1"/>
    </source>
</evidence>
<feature type="region of interest" description="Disordered" evidence="1">
    <location>
        <begin position="85"/>
        <end position="104"/>
    </location>
</feature>
<dbReference type="AlphaFoldDB" id="A0A8X7W2X7"/>